<dbReference type="PANTHER" id="PTHR42852:SF13">
    <property type="entry name" value="PROTEIN DIPZ"/>
    <property type="match status" value="1"/>
</dbReference>
<dbReference type="SUPFAM" id="SSF52833">
    <property type="entry name" value="Thioredoxin-like"/>
    <property type="match status" value="1"/>
</dbReference>
<dbReference type="GO" id="GO:0030313">
    <property type="term" value="C:cell envelope"/>
    <property type="evidence" value="ECO:0007669"/>
    <property type="project" value="UniProtKB-SubCell"/>
</dbReference>
<feature type="compositionally biased region" description="Low complexity" evidence="4">
    <location>
        <begin position="31"/>
        <end position="41"/>
    </location>
</feature>
<dbReference type="Gene3D" id="3.40.30.10">
    <property type="entry name" value="Glutaredoxin"/>
    <property type="match status" value="1"/>
</dbReference>
<feature type="region of interest" description="Disordered" evidence="4">
    <location>
        <begin position="31"/>
        <end position="67"/>
    </location>
</feature>
<feature type="signal peptide" evidence="5">
    <location>
        <begin position="1"/>
        <end position="18"/>
    </location>
</feature>
<dbReference type="InterPro" id="IPR017937">
    <property type="entry name" value="Thioredoxin_CS"/>
</dbReference>
<dbReference type="EMBL" id="CP049869">
    <property type="protein sequence ID" value="QIK78504.1"/>
    <property type="molecule type" value="Genomic_DNA"/>
</dbReference>
<keyword evidence="5" id="KW-0732">Signal</keyword>
<keyword evidence="2" id="KW-0201">Cytochrome c-type biogenesis</keyword>
<dbReference type="InterPro" id="IPR013740">
    <property type="entry name" value="Redoxin"/>
</dbReference>
<dbReference type="AlphaFoldDB" id="A0A6G7YP41"/>
<comment type="subcellular location">
    <subcellularLocation>
        <location evidence="1">Cell envelope</location>
    </subcellularLocation>
</comment>
<feature type="chain" id="PRO_5026093321" evidence="5">
    <location>
        <begin position="19"/>
        <end position="194"/>
    </location>
</feature>
<name>A0A6G7YP41_9SPHN</name>
<dbReference type="Pfam" id="PF08534">
    <property type="entry name" value="Redoxin"/>
    <property type="match status" value="1"/>
</dbReference>
<evidence type="ECO:0000259" key="6">
    <source>
        <dbReference type="PROSITE" id="PS51352"/>
    </source>
</evidence>
<reference evidence="7 8" key="1">
    <citation type="submission" date="2020-03" db="EMBL/GenBank/DDBJ databases">
        <title>Sphingomonas sp. nov., isolated from fish.</title>
        <authorList>
            <person name="Hyun D.-W."/>
            <person name="Bae J.-W."/>
        </authorList>
    </citation>
    <scope>NUCLEOTIDE SEQUENCE [LARGE SCALE GENOMIC DNA]</scope>
    <source>
        <strain evidence="7 8">HDW15B</strain>
    </source>
</reference>
<organism evidence="7 8">
    <name type="scientific">Sphingomonas piscis</name>
    <dbReference type="NCBI Taxonomy" id="2714943"/>
    <lineage>
        <taxon>Bacteria</taxon>
        <taxon>Pseudomonadati</taxon>
        <taxon>Pseudomonadota</taxon>
        <taxon>Alphaproteobacteria</taxon>
        <taxon>Sphingomonadales</taxon>
        <taxon>Sphingomonadaceae</taxon>
        <taxon>Sphingomonas</taxon>
    </lineage>
</organism>
<proteinExistence type="predicted"/>
<keyword evidence="3" id="KW-0676">Redox-active center</keyword>
<protein>
    <submittedName>
        <fullName evidence="7">TlpA family protein disulfide reductase</fullName>
    </submittedName>
</protein>
<keyword evidence="8" id="KW-1185">Reference proteome</keyword>
<dbReference type="InterPro" id="IPR013766">
    <property type="entry name" value="Thioredoxin_domain"/>
</dbReference>
<dbReference type="KEGG" id="spii:G7077_05920"/>
<evidence type="ECO:0000256" key="4">
    <source>
        <dbReference type="SAM" id="MobiDB-lite"/>
    </source>
</evidence>
<evidence type="ECO:0000313" key="7">
    <source>
        <dbReference type="EMBL" id="QIK78504.1"/>
    </source>
</evidence>
<dbReference type="GO" id="GO:0017004">
    <property type="term" value="P:cytochrome complex assembly"/>
    <property type="evidence" value="ECO:0007669"/>
    <property type="project" value="UniProtKB-KW"/>
</dbReference>
<sequence length="194" mass="20296">MELPVRLIVLLLAAAAVAGCDTQKASEQQGAEANASAAAQGVPAKGVDRSHKGASIPDAMLTDPDGDPGQLAELEGKPLLVNLWATWCGPCVKELPTLVALSKRGGDLNVIAVSQDMGERTTVDAWLTDKKLDGLEVWHDPKMSLAGALDVQVLPSTILYDATGKEVWRYTGELDWSGPEAAKLLAEATAAAKG</sequence>
<dbReference type="PROSITE" id="PS51257">
    <property type="entry name" value="PROKAR_LIPOPROTEIN"/>
    <property type="match status" value="1"/>
</dbReference>
<dbReference type="InterPro" id="IPR050553">
    <property type="entry name" value="Thioredoxin_ResA/DsbE_sf"/>
</dbReference>
<evidence type="ECO:0000256" key="2">
    <source>
        <dbReference type="ARBA" id="ARBA00022748"/>
    </source>
</evidence>
<evidence type="ECO:0000256" key="5">
    <source>
        <dbReference type="SAM" id="SignalP"/>
    </source>
</evidence>
<evidence type="ECO:0000256" key="1">
    <source>
        <dbReference type="ARBA" id="ARBA00004196"/>
    </source>
</evidence>
<feature type="domain" description="Thioredoxin" evidence="6">
    <location>
        <begin position="50"/>
        <end position="190"/>
    </location>
</feature>
<evidence type="ECO:0000313" key="8">
    <source>
        <dbReference type="Proteomes" id="UP000503222"/>
    </source>
</evidence>
<accession>A0A6G7YP41</accession>
<dbReference type="PANTHER" id="PTHR42852">
    <property type="entry name" value="THIOL:DISULFIDE INTERCHANGE PROTEIN DSBE"/>
    <property type="match status" value="1"/>
</dbReference>
<dbReference type="PROSITE" id="PS00194">
    <property type="entry name" value="THIOREDOXIN_1"/>
    <property type="match status" value="1"/>
</dbReference>
<dbReference type="Proteomes" id="UP000503222">
    <property type="component" value="Chromosome"/>
</dbReference>
<dbReference type="CDD" id="cd02966">
    <property type="entry name" value="TlpA_like_family"/>
    <property type="match status" value="1"/>
</dbReference>
<evidence type="ECO:0000256" key="3">
    <source>
        <dbReference type="ARBA" id="ARBA00023284"/>
    </source>
</evidence>
<dbReference type="InterPro" id="IPR036249">
    <property type="entry name" value="Thioredoxin-like_sf"/>
</dbReference>
<dbReference type="PROSITE" id="PS51352">
    <property type="entry name" value="THIOREDOXIN_2"/>
    <property type="match status" value="1"/>
</dbReference>
<gene>
    <name evidence="7" type="ORF">G7077_05920</name>
</gene>
<dbReference type="GO" id="GO:0015036">
    <property type="term" value="F:disulfide oxidoreductase activity"/>
    <property type="evidence" value="ECO:0007669"/>
    <property type="project" value="UniProtKB-ARBA"/>
</dbReference>